<dbReference type="Proteomes" id="UP000223363">
    <property type="component" value="Segment"/>
</dbReference>
<protein>
    <submittedName>
        <fullName evidence="1">Uncharacterized protein</fullName>
    </submittedName>
</protein>
<evidence type="ECO:0000313" key="2">
    <source>
        <dbReference type="Proteomes" id="UP000223363"/>
    </source>
</evidence>
<dbReference type="EMBL" id="MF285618">
    <property type="protein sequence ID" value="ATA65589.1"/>
    <property type="molecule type" value="Genomic_DNA"/>
</dbReference>
<name>A0A289YZB7_9CAUD</name>
<reference evidence="2" key="1">
    <citation type="submission" date="2017-06" db="EMBL/GenBank/DDBJ databases">
        <authorList>
            <person name="Zhao X."/>
        </authorList>
    </citation>
    <scope>NUCLEOTIDE SEQUENCE [LARGE SCALE GENOMIC DNA]</scope>
</reference>
<proteinExistence type="predicted"/>
<gene>
    <name evidence="1" type="ORF">2050HW_00254</name>
</gene>
<sequence>MAFNTTPRKRVLVLGDVPIYFKAYAKAYRLDINDIANALLQGVAYVLSNEWDANSDRDENFSMAIQDYLYWEYELAQITEEDLQHLIDRWEEIIHSVLVNNRLDWLIRMAESNGLDVDSCRDRFKARVVKNRLEIEFLR</sequence>
<organism evidence="1 2">
    <name type="scientific">Serratia phage vB_SmaM_ 2050HW</name>
    <dbReference type="NCBI Taxonomy" id="2024252"/>
    <lineage>
        <taxon>Viruses</taxon>
        <taxon>Duplodnaviria</taxon>
        <taxon>Heunggongvirae</taxon>
        <taxon>Uroviricota</taxon>
        <taxon>Caudoviricetes</taxon>
        <taxon>Chimalliviridae</taxon>
        <taxon>Moabitevirus</taxon>
        <taxon>Moabitevirus mv2050HW</taxon>
    </lineage>
</organism>
<accession>A0A289YZB7</accession>
<evidence type="ECO:0000313" key="1">
    <source>
        <dbReference type="EMBL" id="ATA65589.1"/>
    </source>
</evidence>
<keyword evidence="2" id="KW-1185">Reference proteome</keyword>